<keyword evidence="1" id="KW-0732">Signal</keyword>
<sequence>MHIPFNAKSLVTITVVSLAAMAAPGCSSREEPSTGPNSVDALSSVDRFPRYEKIRDSAHARGIGNAYLLAGIAMHESAGLAMCWSELTWACQGPNSPDCGGGPIMAGSGDGSCDAQQGGLGMFQFDAGTYWDTIHRYGEDVLTIDGQVAHAIDYAVNMVKVSAYTTDAETDEKARAWINRFDINDGTLRDQWIKTVLSEYNGCRSPDWSCWAPRYQQYNDALSQVLDETPAGFWGQTGITCEGGSGTVVGMIAEKYRSLGGCGSILGVPRSNETTTPDGIGRYSVFDRGSIYWTEALGAHEVHGAIRDKWKDVGWEAGALGYPISDETPTPDPIGRYNVFEHGSIYWTEATGAHDVRGAIRDKWKDLGWEAGSLGYPISDEYTVSVGRRSDFQKGSITWNEKSNQTTVEMKP</sequence>
<gene>
    <name evidence="2" type="ORF">LZC95_34390</name>
</gene>
<dbReference type="Proteomes" id="UP001379533">
    <property type="component" value="Chromosome"/>
</dbReference>
<proteinExistence type="predicted"/>
<reference evidence="2 3" key="1">
    <citation type="submission" date="2021-12" db="EMBL/GenBank/DDBJ databases">
        <title>Discovery of the Pendulisporaceae a myxobacterial family with distinct sporulation behavior and unique specialized metabolism.</title>
        <authorList>
            <person name="Garcia R."/>
            <person name="Popoff A."/>
            <person name="Bader C.D."/>
            <person name="Loehr J."/>
            <person name="Walesch S."/>
            <person name="Walt C."/>
            <person name="Boldt J."/>
            <person name="Bunk B."/>
            <person name="Haeckl F.J.F.P.J."/>
            <person name="Gunesch A.P."/>
            <person name="Birkelbach J."/>
            <person name="Nuebel U."/>
            <person name="Pietschmann T."/>
            <person name="Bach T."/>
            <person name="Mueller R."/>
        </authorList>
    </citation>
    <scope>NUCLEOTIDE SEQUENCE [LARGE SCALE GENOMIC DNA]</scope>
    <source>
        <strain evidence="2 3">MSr12523</strain>
    </source>
</reference>
<evidence type="ECO:0000313" key="2">
    <source>
        <dbReference type="EMBL" id="WXA91535.1"/>
    </source>
</evidence>
<protein>
    <submittedName>
        <fullName evidence="2">Uncharacterized protein</fullName>
    </submittedName>
</protein>
<dbReference type="EMBL" id="CP089982">
    <property type="protein sequence ID" value="WXA91535.1"/>
    <property type="molecule type" value="Genomic_DNA"/>
</dbReference>
<dbReference type="Pfam" id="PF08310">
    <property type="entry name" value="LGFP"/>
    <property type="match status" value="3"/>
</dbReference>
<feature type="signal peptide" evidence="1">
    <location>
        <begin position="1"/>
        <end position="22"/>
    </location>
</feature>
<dbReference type="RefSeq" id="WP_394842155.1">
    <property type="nucleotide sequence ID" value="NZ_CP089982.1"/>
</dbReference>
<keyword evidence="3" id="KW-1185">Reference proteome</keyword>
<accession>A0ABZ2K324</accession>
<name>A0ABZ2K324_9BACT</name>
<evidence type="ECO:0000313" key="3">
    <source>
        <dbReference type="Proteomes" id="UP001379533"/>
    </source>
</evidence>
<evidence type="ECO:0000256" key="1">
    <source>
        <dbReference type="SAM" id="SignalP"/>
    </source>
</evidence>
<feature type="chain" id="PRO_5047196433" evidence="1">
    <location>
        <begin position="23"/>
        <end position="412"/>
    </location>
</feature>
<dbReference type="InterPro" id="IPR013207">
    <property type="entry name" value="LGFP"/>
</dbReference>
<organism evidence="2 3">
    <name type="scientific">Pendulispora brunnea</name>
    <dbReference type="NCBI Taxonomy" id="2905690"/>
    <lineage>
        <taxon>Bacteria</taxon>
        <taxon>Pseudomonadati</taxon>
        <taxon>Myxococcota</taxon>
        <taxon>Myxococcia</taxon>
        <taxon>Myxococcales</taxon>
        <taxon>Sorangiineae</taxon>
        <taxon>Pendulisporaceae</taxon>
        <taxon>Pendulispora</taxon>
    </lineage>
</organism>